<dbReference type="InterPro" id="IPR037185">
    <property type="entry name" value="EmrE-like"/>
</dbReference>
<feature type="domain" description="EamA" evidence="2">
    <location>
        <begin position="5"/>
        <end position="138"/>
    </location>
</feature>
<feature type="transmembrane region" description="Helical" evidence="1">
    <location>
        <begin position="67"/>
        <end position="85"/>
    </location>
</feature>
<dbReference type="InterPro" id="IPR000620">
    <property type="entry name" value="EamA_dom"/>
</dbReference>
<dbReference type="EMBL" id="JAYXHS010000001">
    <property type="protein sequence ID" value="MEC5385022.1"/>
    <property type="molecule type" value="Genomic_DNA"/>
</dbReference>
<comment type="caution">
    <text evidence="3">The sequence shown here is derived from an EMBL/GenBank/DDBJ whole genome shotgun (WGS) entry which is preliminary data.</text>
</comment>
<keyword evidence="1" id="KW-1133">Transmembrane helix</keyword>
<protein>
    <submittedName>
        <fullName evidence="3">EamA family transporter</fullName>
    </submittedName>
</protein>
<feature type="transmembrane region" description="Helical" evidence="1">
    <location>
        <begin position="122"/>
        <end position="140"/>
    </location>
</feature>
<keyword evidence="4" id="KW-1185">Reference proteome</keyword>
<dbReference type="PANTHER" id="PTHR22911:SF137">
    <property type="entry name" value="SOLUTE CARRIER FAMILY 35 MEMBER G2-RELATED"/>
    <property type="match status" value="1"/>
</dbReference>
<proteinExistence type="predicted"/>
<gene>
    <name evidence="3" type="ORF">VVD49_04765</name>
</gene>
<evidence type="ECO:0000313" key="3">
    <source>
        <dbReference type="EMBL" id="MEC5385022.1"/>
    </source>
</evidence>
<dbReference type="SUPFAM" id="SSF103481">
    <property type="entry name" value="Multidrug resistance efflux transporter EmrE"/>
    <property type="match status" value="1"/>
</dbReference>
<evidence type="ECO:0000313" key="4">
    <source>
        <dbReference type="Proteomes" id="UP001331561"/>
    </source>
</evidence>
<feature type="transmembrane region" description="Helical" evidence="1">
    <location>
        <begin position="6"/>
        <end position="27"/>
    </location>
</feature>
<feature type="transmembrane region" description="Helical" evidence="1">
    <location>
        <begin position="97"/>
        <end position="116"/>
    </location>
</feature>
<dbReference type="RefSeq" id="WP_327597986.1">
    <property type="nucleotide sequence ID" value="NZ_JAYXHS010000001.1"/>
</dbReference>
<name>A0ABU6JZB4_9RHOO</name>
<dbReference type="PANTHER" id="PTHR22911">
    <property type="entry name" value="ACYL-MALONYL CONDENSING ENZYME-RELATED"/>
    <property type="match status" value="1"/>
</dbReference>
<dbReference type="Proteomes" id="UP001331561">
    <property type="component" value="Unassembled WGS sequence"/>
</dbReference>
<dbReference type="Pfam" id="PF00892">
    <property type="entry name" value="EamA"/>
    <property type="match status" value="1"/>
</dbReference>
<organism evidence="3 4">
    <name type="scientific">Uliginosibacterium silvisoli</name>
    <dbReference type="NCBI Taxonomy" id="3114758"/>
    <lineage>
        <taxon>Bacteria</taxon>
        <taxon>Pseudomonadati</taxon>
        <taxon>Pseudomonadota</taxon>
        <taxon>Betaproteobacteria</taxon>
        <taxon>Rhodocyclales</taxon>
        <taxon>Zoogloeaceae</taxon>
        <taxon>Uliginosibacterium</taxon>
    </lineage>
</organism>
<evidence type="ECO:0000259" key="2">
    <source>
        <dbReference type="Pfam" id="PF00892"/>
    </source>
</evidence>
<dbReference type="Gene3D" id="1.10.3730.20">
    <property type="match status" value="1"/>
</dbReference>
<keyword evidence="1" id="KW-0812">Transmembrane</keyword>
<reference evidence="3 4" key="1">
    <citation type="submission" date="2024-01" db="EMBL/GenBank/DDBJ databases">
        <title>Uliginosibacterium soil sp. nov.</title>
        <authorList>
            <person name="Lv Y."/>
        </authorList>
    </citation>
    <scope>NUCLEOTIDE SEQUENCE [LARGE SCALE GENOMIC DNA]</scope>
    <source>
        <strain evidence="3 4">H3</strain>
    </source>
</reference>
<sequence>MSESWFHWALMSAVFAALTAIFAKLGLQGIDSDFATLIRTVVILLVLGAIVLALGKWRNPFALEPRTLLFLVLSGLATGASWLCYFRALKLGEASKVAPVDKLSLVLVAIFAVIFLGERPDARSWLGIALVALGVLILGFKR</sequence>
<keyword evidence="1" id="KW-0472">Membrane</keyword>
<feature type="transmembrane region" description="Helical" evidence="1">
    <location>
        <begin position="34"/>
        <end position="55"/>
    </location>
</feature>
<evidence type="ECO:0000256" key="1">
    <source>
        <dbReference type="SAM" id="Phobius"/>
    </source>
</evidence>
<accession>A0ABU6JZB4</accession>